<comment type="caution">
    <text evidence="2">The sequence shown here is derived from an EMBL/GenBank/DDBJ whole genome shotgun (WGS) entry which is preliminary data.</text>
</comment>
<feature type="transmembrane region" description="Helical" evidence="1">
    <location>
        <begin position="67"/>
        <end position="88"/>
    </location>
</feature>
<keyword evidence="3" id="KW-1185">Reference proteome</keyword>
<protein>
    <recommendedName>
        <fullName evidence="4">Polysaccharide biosynthesis protein</fullName>
    </recommendedName>
</protein>
<reference evidence="3" key="1">
    <citation type="journal article" date="2019" name="Int. J. Syst. Evol. Microbiol.">
        <title>The Global Catalogue of Microorganisms (GCM) 10K type strain sequencing project: providing services to taxonomists for standard genome sequencing and annotation.</title>
        <authorList>
            <consortium name="The Broad Institute Genomics Platform"/>
            <consortium name="The Broad Institute Genome Sequencing Center for Infectious Disease"/>
            <person name="Wu L."/>
            <person name="Ma J."/>
        </authorList>
    </citation>
    <scope>NUCLEOTIDE SEQUENCE [LARGE SCALE GENOMIC DNA]</scope>
    <source>
        <strain evidence="3">KCTC 42644</strain>
    </source>
</reference>
<dbReference type="Proteomes" id="UP001595615">
    <property type="component" value="Unassembled WGS sequence"/>
</dbReference>
<name>A0ABV7XH25_9SPHN</name>
<dbReference type="EMBL" id="JBHRXV010000011">
    <property type="protein sequence ID" value="MFC3714014.1"/>
    <property type="molecule type" value="Genomic_DNA"/>
</dbReference>
<dbReference type="RefSeq" id="WP_380863056.1">
    <property type="nucleotide sequence ID" value="NZ_JBHRXV010000011.1"/>
</dbReference>
<accession>A0ABV7XH25</accession>
<evidence type="ECO:0000256" key="1">
    <source>
        <dbReference type="SAM" id="Phobius"/>
    </source>
</evidence>
<sequence>MTVLGITGGGQAGAAAGALALLSLVGSDAFQRIASVESTLLLFQAFASFGIATELSRSAAQSRAPKYIEAVRSCCWTAAVLCAVVSVVGLTLGAIPLSVSIGIGLLPMAMIGPEAILYGRGNVLAAALSSAARALLPIAAALLFSFWRSDEASLLTAFSAGAIFAGAFSALIGRHYGLRAIPHFSISALRIYGRLFHVGLGAAAQNLLRTFPLWLAVATVEPSAASYFYIYFKVVAVCYGGLRSVSQVFFPRFSDAAFAARANGLLMLAVLASAVGVIAAGTYFSLGDGEIISAMIAMVAMLPAAATVGYQVQIILTRRDRVFGVVNVLALLAAISAVLLTSVLKVSVFYALLALAVIEAALAAAYRHFSLRSLIKYEQS</sequence>
<organism evidence="2 3">
    <name type="scientific">Sphingoaurantiacus capsulatus</name>
    <dbReference type="NCBI Taxonomy" id="1771310"/>
    <lineage>
        <taxon>Bacteria</taxon>
        <taxon>Pseudomonadati</taxon>
        <taxon>Pseudomonadota</taxon>
        <taxon>Alphaproteobacteria</taxon>
        <taxon>Sphingomonadales</taxon>
        <taxon>Sphingosinicellaceae</taxon>
        <taxon>Sphingoaurantiacus</taxon>
    </lineage>
</organism>
<feature type="transmembrane region" description="Helical" evidence="1">
    <location>
        <begin position="348"/>
        <end position="366"/>
    </location>
</feature>
<feature type="transmembrane region" description="Helical" evidence="1">
    <location>
        <begin position="224"/>
        <end position="242"/>
    </location>
</feature>
<feature type="transmembrane region" description="Helical" evidence="1">
    <location>
        <begin position="94"/>
        <end position="111"/>
    </location>
</feature>
<evidence type="ECO:0008006" key="4">
    <source>
        <dbReference type="Google" id="ProtNLM"/>
    </source>
</evidence>
<keyword evidence="1" id="KW-0812">Transmembrane</keyword>
<feature type="transmembrane region" description="Helical" evidence="1">
    <location>
        <begin position="263"/>
        <end position="285"/>
    </location>
</feature>
<gene>
    <name evidence="2" type="ORF">ACFOMD_15690</name>
</gene>
<evidence type="ECO:0000313" key="3">
    <source>
        <dbReference type="Proteomes" id="UP001595615"/>
    </source>
</evidence>
<feature type="transmembrane region" description="Helical" evidence="1">
    <location>
        <begin position="153"/>
        <end position="172"/>
    </location>
</feature>
<feature type="transmembrane region" description="Helical" evidence="1">
    <location>
        <begin position="291"/>
        <end position="310"/>
    </location>
</feature>
<feature type="transmembrane region" description="Helical" evidence="1">
    <location>
        <begin position="123"/>
        <end position="147"/>
    </location>
</feature>
<feature type="transmembrane region" description="Helical" evidence="1">
    <location>
        <begin position="322"/>
        <end position="342"/>
    </location>
</feature>
<keyword evidence="1" id="KW-1133">Transmembrane helix</keyword>
<keyword evidence="1" id="KW-0472">Membrane</keyword>
<evidence type="ECO:0000313" key="2">
    <source>
        <dbReference type="EMBL" id="MFC3714014.1"/>
    </source>
</evidence>
<proteinExistence type="predicted"/>